<protein>
    <submittedName>
        <fullName evidence="1">Iron oxidase oxidoreductase</fullName>
    </submittedName>
</protein>
<dbReference type="EMBL" id="JAQIBD010000001">
    <property type="protein sequence ID" value="MDM5270576.1"/>
    <property type="molecule type" value="Genomic_DNA"/>
</dbReference>
<sequence>MKQDYSRRDFIKYMTVLGLTSFISTPLYAKTTKEIVKYQNSPHDGNICKDCMHFIPETNECKLVEGSIDPDGWCSLFFKNPNLNTPDKNNSESIS</sequence>
<name>A0ABT7QW78_9BACT</name>
<dbReference type="Gene3D" id="4.10.490.10">
    <property type="entry name" value="High potential iron-sulphur protein"/>
    <property type="match status" value="1"/>
</dbReference>
<gene>
    <name evidence="1" type="ORF">PGH07_00095</name>
</gene>
<proteinExistence type="predicted"/>
<comment type="caution">
    <text evidence="1">The sequence shown here is derived from an EMBL/GenBank/DDBJ whole genome shotgun (WGS) entry which is preliminary data.</text>
</comment>
<evidence type="ECO:0000313" key="1">
    <source>
        <dbReference type="EMBL" id="MDM5270576.1"/>
    </source>
</evidence>
<dbReference type="SUPFAM" id="SSF57652">
    <property type="entry name" value="HIPIP (high potential iron protein)"/>
    <property type="match status" value="1"/>
</dbReference>
<organism evidence="1 2">
    <name type="scientific">Sulfurovum zhangzhouensis</name>
    <dbReference type="NCBI Taxonomy" id="3019067"/>
    <lineage>
        <taxon>Bacteria</taxon>
        <taxon>Pseudomonadati</taxon>
        <taxon>Campylobacterota</taxon>
        <taxon>Epsilonproteobacteria</taxon>
        <taxon>Campylobacterales</taxon>
        <taxon>Sulfurovaceae</taxon>
        <taxon>Sulfurovum</taxon>
    </lineage>
</organism>
<dbReference type="InterPro" id="IPR036369">
    <property type="entry name" value="HIPIP_sf"/>
</dbReference>
<evidence type="ECO:0000313" key="2">
    <source>
        <dbReference type="Proteomes" id="UP001169069"/>
    </source>
</evidence>
<accession>A0ABT7QW78</accession>
<dbReference type="Proteomes" id="UP001169069">
    <property type="component" value="Unassembled WGS sequence"/>
</dbReference>
<keyword evidence="2" id="KW-1185">Reference proteome</keyword>
<reference evidence="1" key="1">
    <citation type="submission" date="2023-01" db="EMBL/GenBank/DDBJ databases">
        <title>Sulfurovum sp. zt1-1 genome assembly.</title>
        <authorList>
            <person name="Wang J."/>
        </authorList>
    </citation>
    <scope>NUCLEOTIDE SEQUENCE</scope>
    <source>
        <strain evidence="1">Zt1-1</strain>
    </source>
</reference>
<dbReference type="RefSeq" id="WP_289411854.1">
    <property type="nucleotide sequence ID" value="NZ_JAQIBD010000001.1"/>
</dbReference>